<dbReference type="Proteomes" id="UP001303236">
    <property type="component" value="Chromosome"/>
</dbReference>
<evidence type="ECO:0000313" key="2">
    <source>
        <dbReference type="EMBL" id="WNF28465.1"/>
    </source>
</evidence>
<gene>
    <name evidence="2" type="ORF">RI138_17370</name>
</gene>
<dbReference type="EMBL" id="CP134500">
    <property type="protein sequence ID" value="WNF28465.1"/>
    <property type="molecule type" value="Genomic_DNA"/>
</dbReference>
<name>A0ABY9W0R3_9ACTN</name>
<evidence type="ECO:0000256" key="1">
    <source>
        <dbReference type="SAM" id="MobiDB-lite"/>
    </source>
</evidence>
<organism evidence="2 3">
    <name type="scientific">Streptomyces durocortorensis</name>
    <dbReference type="NCBI Taxonomy" id="2811104"/>
    <lineage>
        <taxon>Bacteria</taxon>
        <taxon>Bacillati</taxon>
        <taxon>Actinomycetota</taxon>
        <taxon>Actinomycetes</taxon>
        <taxon>Kitasatosporales</taxon>
        <taxon>Streptomycetaceae</taxon>
        <taxon>Streptomyces</taxon>
    </lineage>
</organism>
<accession>A0ABY9W0R3</accession>
<feature type="region of interest" description="Disordered" evidence="1">
    <location>
        <begin position="121"/>
        <end position="148"/>
    </location>
</feature>
<sequence>MPINPSGALGHVPVAVYVCALTSTAVREGEERGRYYADARHWHVAGAWSDSDPGLPLAERPGWQAVTAALSTGMIRGIVVGALTHVASDAAQFASLGVLIRERGGFLTDVAGALPTRYTPGQRERRRDIADAASGWAPQSQAAEEGAS</sequence>
<evidence type="ECO:0000313" key="3">
    <source>
        <dbReference type="Proteomes" id="UP001303236"/>
    </source>
</evidence>
<protein>
    <submittedName>
        <fullName evidence="2">Uncharacterized protein</fullName>
    </submittedName>
</protein>
<proteinExistence type="predicted"/>
<reference evidence="2 3" key="1">
    <citation type="submission" date="2023-09" db="EMBL/GenBank/DDBJ databases">
        <title>Genome completion map analysis of the actinomycetes C11-1.</title>
        <authorList>
            <person name="Qin P."/>
            <person name="Guan P."/>
        </authorList>
    </citation>
    <scope>NUCLEOTIDE SEQUENCE [LARGE SCALE GENOMIC DNA]</scope>
    <source>
        <strain evidence="2 3">C11-1</strain>
    </source>
</reference>
<keyword evidence="3" id="KW-1185">Reference proteome</keyword>